<dbReference type="EMBL" id="MT658805">
    <property type="protein sequence ID" value="QNJ57133.1"/>
    <property type="molecule type" value="Genomic_DNA"/>
</dbReference>
<evidence type="ECO:0000313" key="2">
    <source>
        <dbReference type="Proteomes" id="UP000515957"/>
    </source>
</evidence>
<dbReference type="RefSeq" id="YP_010246205.1">
    <property type="nucleotide sequence ID" value="NC_060133.1"/>
</dbReference>
<gene>
    <name evidence="1" type="primary">92</name>
    <name evidence="1" type="ORF">SEA_RABBITRUN_92</name>
</gene>
<reference evidence="1 2" key="1">
    <citation type="submission" date="2020-06" db="EMBL/GenBank/DDBJ databases">
        <authorList>
            <person name="Herren C.D."/>
            <person name="Smith Caldas M."/>
            <person name="Brooke G.M."/>
            <person name="Cabrera L.J."/>
            <person name="Caudill C.B."/>
            <person name="Ewell K.O."/>
            <person name="Haas C.L."/>
            <person name="Shapland G.L."/>
            <person name="Sitek C.J."/>
            <person name="Thompson J.S."/>
            <person name="Pollenz R.S."/>
            <person name="Garlena R.A."/>
            <person name="Russell D.A."/>
            <person name="Pope W.H."/>
            <person name="Jacobs-Sera D."/>
            <person name="Hatfull G.F."/>
        </authorList>
    </citation>
    <scope>NUCLEOTIDE SEQUENCE [LARGE SCALE GENOMIC DNA]</scope>
</reference>
<dbReference type="GeneID" id="70080739"/>
<accession>A0A7G8LIR1</accession>
<dbReference type="KEGG" id="vg:70080739"/>
<organism evidence="1 2">
    <name type="scientific">Gordonia phage Rabbitrun</name>
    <dbReference type="NCBI Taxonomy" id="2762280"/>
    <lineage>
        <taxon>Viruses</taxon>
        <taxon>Duplodnaviria</taxon>
        <taxon>Heunggongvirae</taxon>
        <taxon>Uroviricota</taxon>
        <taxon>Caudoviricetes</taxon>
        <taxon>Deeyouvirinae</taxon>
        <taxon>Nevillevirus</taxon>
        <taxon>Nevillevirus rabbitrun</taxon>
    </lineage>
</organism>
<evidence type="ECO:0000313" key="1">
    <source>
        <dbReference type="EMBL" id="QNJ57133.1"/>
    </source>
</evidence>
<name>A0A7G8LIR1_9CAUD</name>
<keyword evidence="2" id="KW-1185">Reference proteome</keyword>
<protein>
    <submittedName>
        <fullName evidence="1">Uncharacterized protein</fullName>
    </submittedName>
</protein>
<sequence>MAESVAGREPTADDLNRAEKLIAVFYSLVESRLIPCPPGE</sequence>
<proteinExistence type="predicted"/>
<dbReference type="Proteomes" id="UP000515957">
    <property type="component" value="Segment"/>
</dbReference>